<dbReference type="KEGG" id="luo:HHL09_13235"/>
<keyword evidence="3" id="KW-1185">Reference proteome</keyword>
<dbReference type="RefSeq" id="WP_169455105.1">
    <property type="nucleotide sequence ID" value="NZ_CP051774.1"/>
</dbReference>
<evidence type="ECO:0000313" key="3">
    <source>
        <dbReference type="Proteomes" id="UP000501812"/>
    </source>
</evidence>
<dbReference type="AlphaFoldDB" id="A0A858RJL6"/>
<gene>
    <name evidence="2" type="ORF">HHL09_13235</name>
</gene>
<name>A0A858RJL6_9BACT</name>
<protein>
    <submittedName>
        <fullName evidence="2">Uncharacterized protein</fullName>
    </submittedName>
</protein>
<reference evidence="2 3" key="1">
    <citation type="submission" date="2020-04" db="EMBL/GenBank/DDBJ databases">
        <title>Luteolibacter sp. G-1-1-1 isolated from soil.</title>
        <authorList>
            <person name="Dahal R.H."/>
        </authorList>
    </citation>
    <scope>NUCLEOTIDE SEQUENCE [LARGE SCALE GENOMIC DNA]</scope>
    <source>
        <strain evidence="2 3">G-1-1-1</strain>
    </source>
</reference>
<dbReference type="Pfam" id="PF20125">
    <property type="entry name" value="DUF6515"/>
    <property type="match status" value="1"/>
</dbReference>
<evidence type="ECO:0000313" key="2">
    <source>
        <dbReference type="EMBL" id="QJE96704.1"/>
    </source>
</evidence>
<dbReference type="Proteomes" id="UP000501812">
    <property type="component" value="Chromosome"/>
</dbReference>
<organism evidence="2 3">
    <name type="scientific">Luteolibacter luteus</name>
    <dbReference type="NCBI Taxonomy" id="2728835"/>
    <lineage>
        <taxon>Bacteria</taxon>
        <taxon>Pseudomonadati</taxon>
        <taxon>Verrucomicrobiota</taxon>
        <taxon>Verrucomicrobiia</taxon>
        <taxon>Verrucomicrobiales</taxon>
        <taxon>Verrucomicrobiaceae</taxon>
        <taxon>Luteolibacter</taxon>
    </lineage>
</organism>
<proteinExistence type="predicted"/>
<evidence type="ECO:0000256" key="1">
    <source>
        <dbReference type="SAM" id="MobiDB-lite"/>
    </source>
</evidence>
<accession>A0A858RJL6</accession>
<sequence>MRTITTLLSLVAAGSAALLTSCVDPYYAGLSSTTVTVHRPGYVVQTLPHGYRTEVIGGTNYYYHDNVYYRPQGRGYVVVDAPRGGPRHDDRDHRHDRDRDRDRGRDRDWDRGPGRGPGRDVTVIRELPRGYKVVTHGGKRYYRAGDVYYQSQGSGYVIVRNPY</sequence>
<dbReference type="EMBL" id="CP051774">
    <property type="protein sequence ID" value="QJE96704.1"/>
    <property type="molecule type" value="Genomic_DNA"/>
</dbReference>
<dbReference type="PROSITE" id="PS51257">
    <property type="entry name" value="PROKAR_LIPOPROTEIN"/>
    <property type="match status" value="1"/>
</dbReference>
<dbReference type="InterPro" id="IPR045398">
    <property type="entry name" value="DUF6515"/>
</dbReference>
<feature type="compositionally biased region" description="Basic and acidic residues" evidence="1">
    <location>
        <begin position="86"/>
        <end position="113"/>
    </location>
</feature>
<feature type="region of interest" description="Disordered" evidence="1">
    <location>
        <begin position="81"/>
        <end position="121"/>
    </location>
</feature>